<feature type="region of interest" description="Disordered" evidence="10">
    <location>
        <begin position="1"/>
        <end position="97"/>
    </location>
</feature>
<feature type="compositionally biased region" description="Basic and acidic residues" evidence="10">
    <location>
        <begin position="1"/>
        <end position="11"/>
    </location>
</feature>
<dbReference type="NCBIfam" id="TIGR00501">
    <property type="entry name" value="met_pdase_II"/>
    <property type="match status" value="1"/>
</dbReference>
<sequence length="343" mass="37857">MTASVEKKPDEVPPASPEAEEDADEAEEDGAPEAQGAGGEGKKKKKKKKPKKKKAEQTEPPTIGLSKLFPDGNYPEGELQEYKDDNAYRTTSEEKRYDERMAMEDPEVTYNSIRRGAEVHRQVRKYARKVIRPGMRMIDIAEVIENGTRALVEENGLEAGIGFPTGLSLNHCAAHYSPNPGDTLVLGEKDVLKVDFGVHVKGRILDSAFTLSFDPTYDKLLEAVRAATDTGIREAGIDVRLGELAGYIQETMESYEVEVNGKVLPVKPIEHLSGHTITPYQIHGGKSVLLVKNDDQTKMEEGEYFAIETFGSTGRGKVIEQGECSHYARVVDAPHVPLRYVSV</sequence>
<dbReference type="InterPro" id="IPR001714">
    <property type="entry name" value="Pept_M24_MAP"/>
</dbReference>
<keyword evidence="4 9" id="KW-0031">Aminopeptidase</keyword>
<dbReference type="InterPro" id="IPR000994">
    <property type="entry name" value="Pept_M24"/>
</dbReference>
<keyword evidence="7 9" id="KW-0479">Metal-binding</keyword>
<name>A0A1M2VAA8_TRAPU</name>
<dbReference type="GO" id="GO:0005737">
    <property type="term" value="C:cytoplasm"/>
    <property type="evidence" value="ECO:0007669"/>
    <property type="project" value="TreeGrafter"/>
</dbReference>
<dbReference type="GO" id="GO:0070006">
    <property type="term" value="F:metalloaminopeptidase activity"/>
    <property type="evidence" value="ECO:0007669"/>
    <property type="project" value="InterPro"/>
</dbReference>
<dbReference type="Pfam" id="PF00557">
    <property type="entry name" value="Peptidase_M24"/>
    <property type="match status" value="1"/>
</dbReference>
<feature type="domain" description="Peptidase M24" evidence="11">
    <location>
        <begin position="112"/>
        <end position="309"/>
    </location>
</feature>
<evidence type="ECO:0000256" key="1">
    <source>
        <dbReference type="ARBA" id="ARBA00000294"/>
    </source>
</evidence>
<evidence type="ECO:0000256" key="2">
    <source>
        <dbReference type="ARBA" id="ARBA00001936"/>
    </source>
</evidence>
<dbReference type="EC" id="3.4.11.18" evidence="9"/>
<dbReference type="Gene3D" id="3.90.230.10">
    <property type="entry name" value="Creatinase/methionine aminopeptidase superfamily"/>
    <property type="match status" value="1"/>
</dbReference>
<evidence type="ECO:0000256" key="5">
    <source>
        <dbReference type="ARBA" id="ARBA00022490"/>
    </source>
</evidence>
<evidence type="ECO:0000256" key="7">
    <source>
        <dbReference type="ARBA" id="ARBA00022723"/>
    </source>
</evidence>
<dbReference type="OrthoDB" id="7848262at2759"/>
<dbReference type="STRING" id="154538.A0A1M2VAA8"/>
<protein>
    <recommendedName>
        <fullName evidence="9">Methionine aminopeptidase</fullName>
        <ecNumber evidence="9">3.4.11.18</ecNumber>
    </recommendedName>
</protein>
<evidence type="ECO:0000256" key="8">
    <source>
        <dbReference type="ARBA" id="ARBA00022801"/>
    </source>
</evidence>
<gene>
    <name evidence="12" type="ORF">TRAPUB_4723</name>
</gene>
<dbReference type="OMA" id="GNGWVYD"/>
<dbReference type="PRINTS" id="PR00599">
    <property type="entry name" value="MAPEPTIDASE"/>
</dbReference>
<keyword evidence="5" id="KW-0963">Cytoplasm</keyword>
<dbReference type="PANTHER" id="PTHR45777:SF2">
    <property type="entry name" value="METHIONINE AMINOPEPTIDASE 2"/>
    <property type="match status" value="1"/>
</dbReference>
<accession>A0A1M2VAA8</accession>
<evidence type="ECO:0000259" key="11">
    <source>
        <dbReference type="Pfam" id="PF00557"/>
    </source>
</evidence>
<feature type="compositionally biased region" description="Acidic residues" evidence="10">
    <location>
        <begin position="18"/>
        <end position="31"/>
    </location>
</feature>
<evidence type="ECO:0000313" key="13">
    <source>
        <dbReference type="Proteomes" id="UP000184267"/>
    </source>
</evidence>
<dbReference type="AlphaFoldDB" id="A0A1M2VAA8"/>
<dbReference type="InterPro" id="IPR036005">
    <property type="entry name" value="Creatinase/aminopeptidase-like"/>
</dbReference>
<organism evidence="12 13">
    <name type="scientific">Trametes pubescens</name>
    <name type="common">White-rot fungus</name>
    <dbReference type="NCBI Taxonomy" id="154538"/>
    <lineage>
        <taxon>Eukaryota</taxon>
        <taxon>Fungi</taxon>
        <taxon>Dikarya</taxon>
        <taxon>Basidiomycota</taxon>
        <taxon>Agaricomycotina</taxon>
        <taxon>Agaricomycetes</taxon>
        <taxon>Polyporales</taxon>
        <taxon>Polyporaceae</taxon>
        <taxon>Trametes</taxon>
    </lineage>
</organism>
<evidence type="ECO:0000256" key="6">
    <source>
        <dbReference type="ARBA" id="ARBA00022670"/>
    </source>
</evidence>
<dbReference type="InterPro" id="IPR002468">
    <property type="entry name" value="Pept_M24A_MAP2"/>
</dbReference>
<keyword evidence="8" id="KW-0378">Hydrolase</keyword>
<feature type="compositionally biased region" description="Basic residues" evidence="10">
    <location>
        <begin position="42"/>
        <end position="54"/>
    </location>
</feature>
<comment type="function">
    <text evidence="9">Cotranslationally removes the N-terminal methionine from nascent proteins. The N-terminal methionine is often cleaved when the second residue in the primary sequence is small and uncharged (Met-Ala-, Cys, Gly, Pro, Ser, Thr, or Val).</text>
</comment>
<proteinExistence type="inferred from homology"/>
<evidence type="ECO:0000256" key="10">
    <source>
        <dbReference type="SAM" id="MobiDB-lite"/>
    </source>
</evidence>
<dbReference type="SUPFAM" id="SSF55920">
    <property type="entry name" value="Creatinase/aminopeptidase"/>
    <property type="match status" value="1"/>
</dbReference>
<feature type="compositionally biased region" description="Basic and acidic residues" evidence="10">
    <location>
        <begin position="80"/>
        <end position="97"/>
    </location>
</feature>
<keyword evidence="6 9" id="KW-0645">Protease</keyword>
<dbReference type="Proteomes" id="UP000184267">
    <property type="component" value="Unassembled WGS sequence"/>
</dbReference>
<dbReference type="GO" id="GO:0004239">
    <property type="term" value="F:initiator methionyl aminopeptidase activity"/>
    <property type="evidence" value="ECO:0007669"/>
    <property type="project" value="UniProtKB-EC"/>
</dbReference>
<evidence type="ECO:0000256" key="9">
    <source>
        <dbReference type="RuleBase" id="RU003653"/>
    </source>
</evidence>
<reference evidence="12 13" key="1">
    <citation type="submission" date="2016-10" db="EMBL/GenBank/DDBJ databases">
        <title>Genome sequence of the basidiomycete white-rot fungus Trametes pubescens.</title>
        <authorList>
            <person name="Makela M.R."/>
            <person name="Granchi Z."/>
            <person name="Peng M."/>
            <person name="De Vries R.P."/>
            <person name="Grigoriev I."/>
            <person name="Riley R."/>
            <person name="Hilden K."/>
        </authorList>
    </citation>
    <scope>NUCLEOTIDE SEQUENCE [LARGE SCALE GENOMIC DNA]</scope>
    <source>
        <strain evidence="12 13">FBCC735</strain>
    </source>
</reference>
<comment type="cofactor">
    <cofactor evidence="3">
        <name>Fe(2+)</name>
        <dbReference type="ChEBI" id="CHEBI:29033"/>
    </cofactor>
</comment>
<dbReference type="GO" id="GO:0006508">
    <property type="term" value="P:proteolysis"/>
    <property type="evidence" value="ECO:0007669"/>
    <property type="project" value="UniProtKB-KW"/>
</dbReference>
<comment type="catalytic activity">
    <reaction evidence="1 9">
        <text>Release of N-terminal amino acids, preferentially methionine, from peptides and arylamides.</text>
        <dbReference type="EC" id="3.4.11.18"/>
    </reaction>
</comment>
<dbReference type="InterPro" id="IPR050247">
    <property type="entry name" value="Met_Aminopeptidase_Type2"/>
</dbReference>
<comment type="cofactor">
    <cofactor evidence="2">
        <name>Mn(2+)</name>
        <dbReference type="ChEBI" id="CHEBI:29035"/>
    </cofactor>
</comment>
<evidence type="ECO:0000256" key="4">
    <source>
        <dbReference type="ARBA" id="ARBA00022438"/>
    </source>
</evidence>
<evidence type="ECO:0000313" key="12">
    <source>
        <dbReference type="EMBL" id="OJT04453.1"/>
    </source>
</evidence>
<keyword evidence="13" id="KW-1185">Reference proteome</keyword>
<comment type="caution">
    <text evidence="12">The sequence shown here is derived from an EMBL/GenBank/DDBJ whole genome shotgun (WGS) entry which is preliminary data.</text>
</comment>
<dbReference type="PANTHER" id="PTHR45777">
    <property type="entry name" value="METHIONINE AMINOPEPTIDASE 2"/>
    <property type="match status" value="1"/>
</dbReference>
<comment type="cofactor">
    <cofactor evidence="9">
        <name>Co(2+)</name>
        <dbReference type="ChEBI" id="CHEBI:48828"/>
    </cofactor>
    <cofactor evidence="9">
        <name>Zn(2+)</name>
        <dbReference type="ChEBI" id="CHEBI:29105"/>
    </cofactor>
    <cofactor evidence="9">
        <name>Mn(2+)</name>
        <dbReference type="ChEBI" id="CHEBI:29035"/>
    </cofactor>
    <cofactor evidence="9">
        <name>Fe(2+)</name>
        <dbReference type="ChEBI" id="CHEBI:29033"/>
    </cofactor>
    <text evidence="9">Binds 2 divalent metal cations per subunit. Has a high-affinity and a low affinity metal-binding site. The true nature of the physiological cofactor is under debate. The enzyme is active with cobalt, zinc, manganese or divalent iron ions.</text>
</comment>
<dbReference type="GO" id="GO:0046872">
    <property type="term" value="F:metal ion binding"/>
    <property type="evidence" value="ECO:0007669"/>
    <property type="project" value="UniProtKB-KW"/>
</dbReference>
<evidence type="ECO:0000256" key="3">
    <source>
        <dbReference type="ARBA" id="ARBA00001954"/>
    </source>
</evidence>
<dbReference type="EMBL" id="MNAD01001539">
    <property type="protein sequence ID" value="OJT04453.1"/>
    <property type="molecule type" value="Genomic_DNA"/>
</dbReference>
<comment type="similarity">
    <text evidence="9">Belongs to the peptidase M24A family.</text>
</comment>